<evidence type="ECO:0000313" key="2">
    <source>
        <dbReference type="Proteomes" id="UP001165986"/>
    </source>
</evidence>
<dbReference type="Gene3D" id="1.10.150.240">
    <property type="entry name" value="Putative phosphatase, domain 2"/>
    <property type="match status" value="1"/>
</dbReference>
<dbReference type="InterPro" id="IPR036412">
    <property type="entry name" value="HAD-like_sf"/>
</dbReference>
<dbReference type="InterPro" id="IPR023214">
    <property type="entry name" value="HAD_sf"/>
</dbReference>
<dbReference type="Pfam" id="PF13419">
    <property type="entry name" value="HAD_2"/>
    <property type="match status" value="1"/>
</dbReference>
<organism evidence="1 2">
    <name type="scientific">Komarekiella delphini-convector SJRDD-AB1</name>
    <dbReference type="NCBI Taxonomy" id="2593771"/>
    <lineage>
        <taxon>Bacteria</taxon>
        <taxon>Bacillati</taxon>
        <taxon>Cyanobacteriota</taxon>
        <taxon>Cyanophyceae</taxon>
        <taxon>Nostocales</taxon>
        <taxon>Nostocaceae</taxon>
        <taxon>Komarekiella</taxon>
        <taxon>Komarekiella delphini-convector</taxon>
    </lineage>
</organism>
<sequence>MFDIDGTLTESNNLDDESYLQALHEVFGFSEVSSDWTSYTHVTDACILKEVCQSKLGRVPSAKKFKAFQKRFLELLIDGAEAGKGVKPISGSSYMLNKLLASPYYQIAYAGGGWATSAIFKLKSARLPIDHIPYAFSDDDDSREGIMAIARSRAETYYGQLFSDVVYIGDGVWDIRSAKKLGYSFIGIASDDEAKALFKEGATDVFPNYDNYESFLVALSKS</sequence>
<dbReference type="AlphaFoldDB" id="A0AA40T4T7"/>
<evidence type="ECO:0000313" key="1">
    <source>
        <dbReference type="EMBL" id="MBD6620664.1"/>
    </source>
</evidence>
<keyword evidence="2" id="KW-1185">Reference proteome</keyword>
<dbReference type="SFLD" id="SFLDG01129">
    <property type="entry name" value="C1.5:_HAD__Beta-PGM__Phosphata"/>
    <property type="match status" value="1"/>
</dbReference>
<keyword evidence="1" id="KW-0378">Hydrolase</keyword>
<comment type="caution">
    <text evidence="1">The sequence shown here is derived from an EMBL/GenBank/DDBJ whole genome shotgun (WGS) entry which is preliminary data.</text>
</comment>
<protein>
    <submittedName>
        <fullName evidence="1">HAD family hydrolase</fullName>
    </submittedName>
</protein>
<gene>
    <name evidence="1" type="ORF">FNW02_34080</name>
</gene>
<dbReference type="InterPro" id="IPR041492">
    <property type="entry name" value="HAD_2"/>
</dbReference>
<dbReference type="GO" id="GO:0016787">
    <property type="term" value="F:hydrolase activity"/>
    <property type="evidence" value="ECO:0007669"/>
    <property type="project" value="UniProtKB-KW"/>
</dbReference>
<dbReference type="SFLD" id="SFLDS00003">
    <property type="entry name" value="Haloacid_Dehalogenase"/>
    <property type="match status" value="1"/>
</dbReference>
<dbReference type="Proteomes" id="UP001165986">
    <property type="component" value="Unassembled WGS sequence"/>
</dbReference>
<dbReference type="Gene3D" id="3.40.50.1000">
    <property type="entry name" value="HAD superfamily/HAD-like"/>
    <property type="match status" value="1"/>
</dbReference>
<dbReference type="EMBL" id="VJXY01000076">
    <property type="protein sequence ID" value="MBD6620664.1"/>
    <property type="molecule type" value="Genomic_DNA"/>
</dbReference>
<accession>A0AA40T4T7</accession>
<dbReference type="InterPro" id="IPR023198">
    <property type="entry name" value="PGP-like_dom2"/>
</dbReference>
<name>A0AA40T4T7_9NOST</name>
<proteinExistence type="predicted"/>
<reference evidence="1" key="1">
    <citation type="submission" date="2019-07" db="EMBL/GenBank/DDBJ databases">
        <title>Toxilogical consequences of a new and cryptic species of cyanobacteria (Komarekiella delphini-convector) recovered from the epidermis of a bottlenose dolphin and 1500 ft. in the air.</title>
        <authorList>
            <person name="Brown A.O."/>
            <person name="Dvorak P."/>
            <person name="Villanueva C.D."/>
            <person name="Foss A.J."/>
            <person name="Garvey A.D."/>
            <person name="Gibson Q.A."/>
            <person name="Johansen J.R."/>
            <person name="Casamatta D.A."/>
        </authorList>
    </citation>
    <scope>NUCLEOTIDE SEQUENCE</scope>
    <source>
        <strain evidence="1">SJRDD-AB1</strain>
    </source>
</reference>
<dbReference type="SUPFAM" id="SSF56784">
    <property type="entry name" value="HAD-like"/>
    <property type="match status" value="1"/>
</dbReference>